<comment type="caution">
    <text evidence="2">The sequence shown here is derived from an EMBL/GenBank/DDBJ whole genome shotgun (WGS) entry which is preliminary data.</text>
</comment>
<evidence type="ECO:0000313" key="2">
    <source>
        <dbReference type="EMBL" id="KAK4005478.1"/>
    </source>
</evidence>
<sequence length="71" mass="8302">MTSVNALRTISFENHLLLIRLTTLMMLMIWQRDFYFSRSHVADYVPPSLTRTKNASSTTMSRLNPRRLVSL</sequence>
<feature type="compositionally biased region" description="Polar residues" evidence="1">
    <location>
        <begin position="51"/>
        <end position="62"/>
    </location>
</feature>
<name>A0ABQ9YYC8_9CRUS</name>
<dbReference type="EMBL" id="JAOYFB010000001">
    <property type="protein sequence ID" value="KAK4005478.1"/>
    <property type="molecule type" value="Genomic_DNA"/>
</dbReference>
<feature type="region of interest" description="Disordered" evidence="1">
    <location>
        <begin position="51"/>
        <end position="71"/>
    </location>
</feature>
<dbReference type="Proteomes" id="UP001234178">
    <property type="component" value="Unassembled WGS sequence"/>
</dbReference>
<organism evidence="2 3">
    <name type="scientific">Daphnia magna</name>
    <dbReference type="NCBI Taxonomy" id="35525"/>
    <lineage>
        <taxon>Eukaryota</taxon>
        <taxon>Metazoa</taxon>
        <taxon>Ecdysozoa</taxon>
        <taxon>Arthropoda</taxon>
        <taxon>Crustacea</taxon>
        <taxon>Branchiopoda</taxon>
        <taxon>Diplostraca</taxon>
        <taxon>Cladocera</taxon>
        <taxon>Anomopoda</taxon>
        <taxon>Daphniidae</taxon>
        <taxon>Daphnia</taxon>
    </lineage>
</organism>
<gene>
    <name evidence="2" type="ORF">OUZ56_007188</name>
</gene>
<reference evidence="2 3" key="1">
    <citation type="journal article" date="2023" name="Nucleic Acids Res.">
        <title>The hologenome of Daphnia magna reveals possible DNA methylation and microbiome-mediated evolution of the host genome.</title>
        <authorList>
            <person name="Chaturvedi A."/>
            <person name="Li X."/>
            <person name="Dhandapani V."/>
            <person name="Marshall H."/>
            <person name="Kissane S."/>
            <person name="Cuenca-Cambronero M."/>
            <person name="Asole G."/>
            <person name="Calvet F."/>
            <person name="Ruiz-Romero M."/>
            <person name="Marangio P."/>
            <person name="Guigo R."/>
            <person name="Rago D."/>
            <person name="Mirbahai L."/>
            <person name="Eastwood N."/>
            <person name="Colbourne J.K."/>
            <person name="Zhou J."/>
            <person name="Mallon E."/>
            <person name="Orsini L."/>
        </authorList>
    </citation>
    <scope>NUCLEOTIDE SEQUENCE [LARGE SCALE GENOMIC DNA]</scope>
    <source>
        <strain evidence="2">LRV0_1</strain>
    </source>
</reference>
<accession>A0ABQ9YYC8</accession>
<proteinExistence type="predicted"/>
<protein>
    <submittedName>
        <fullName evidence="2">Uncharacterized protein</fullName>
    </submittedName>
</protein>
<keyword evidence="3" id="KW-1185">Reference proteome</keyword>
<evidence type="ECO:0000313" key="3">
    <source>
        <dbReference type="Proteomes" id="UP001234178"/>
    </source>
</evidence>
<evidence type="ECO:0000256" key="1">
    <source>
        <dbReference type="SAM" id="MobiDB-lite"/>
    </source>
</evidence>